<gene>
    <name evidence="1" type="ORF">PDMSB3_1348</name>
</gene>
<accession>A0A5Q4ZC54</accession>
<dbReference type="Proteomes" id="UP000325811">
    <property type="component" value="Chromosome II"/>
</dbReference>
<evidence type="ECO:0000313" key="1">
    <source>
        <dbReference type="EMBL" id="VVD32639.1"/>
    </source>
</evidence>
<dbReference type="EMBL" id="LR699554">
    <property type="protein sequence ID" value="VVD32639.1"/>
    <property type="molecule type" value="Genomic_DNA"/>
</dbReference>
<keyword evidence="2" id="KW-1185">Reference proteome</keyword>
<dbReference type="KEGG" id="pdio:PDMSB3_1348.1"/>
<protein>
    <submittedName>
        <fullName evidence="1">Uncharacterized protein</fullName>
    </submittedName>
</protein>
<name>A0A5Q4ZC54_9BURK</name>
<evidence type="ECO:0000313" key="2">
    <source>
        <dbReference type="Proteomes" id="UP000325811"/>
    </source>
</evidence>
<sequence>MWPICRGRLSSVSKAADREAKLRKWSDSLRSICDPASLTDSTCPANYAGTHACTDLSTYLVMSQLLRPLPNRKVADARACRRIHASLIGCE</sequence>
<organism evidence="1 2">
    <name type="scientific">Paraburkholderia dioscoreae</name>
    <dbReference type="NCBI Taxonomy" id="2604047"/>
    <lineage>
        <taxon>Bacteria</taxon>
        <taxon>Pseudomonadati</taxon>
        <taxon>Pseudomonadota</taxon>
        <taxon>Betaproteobacteria</taxon>
        <taxon>Burkholderiales</taxon>
        <taxon>Burkholderiaceae</taxon>
        <taxon>Paraburkholderia</taxon>
    </lineage>
</organism>
<proteinExistence type="predicted"/>
<dbReference type="AlphaFoldDB" id="A0A5Q4ZC54"/>
<reference evidence="1 2" key="1">
    <citation type="submission" date="2019-08" db="EMBL/GenBank/DDBJ databases">
        <authorList>
            <person name="Herpell B J."/>
        </authorList>
    </citation>
    <scope>NUCLEOTIDE SEQUENCE [LARGE SCALE GENOMIC DNA]</scope>
    <source>
        <strain evidence="2">Msb3</strain>
    </source>
</reference>